<proteinExistence type="predicted"/>
<comment type="caution">
    <text evidence="1">The sequence shown here is derived from an EMBL/GenBank/DDBJ whole genome shotgun (WGS) entry which is preliminary data.</text>
</comment>
<evidence type="ECO:0000313" key="2">
    <source>
        <dbReference type="Proteomes" id="UP000489600"/>
    </source>
</evidence>
<protein>
    <submittedName>
        <fullName evidence="1">Uncharacterized protein</fullName>
    </submittedName>
</protein>
<organism evidence="1 2">
    <name type="scientific">Arabis nemorensis</name>
    <dbReference type="NCBI Taxonomy" id="586526"/>
    <lineage>
        <taxon>Eukaryota</taxon>
        <taxon>Viridiplantae</taxon>
        <taxon>Streptophyta</taxon>
        <taxon>Embryophyta</taxon>
        <taxon>Tracheophyta</taxon>
        <taxon>Spermatophyta</taxon>
        <taxon>Magnoliopsida</taxon>
        <taxon>eudicotyledons</taxon>
        <taxon>Gunneridae</taxon>
        <taxon>Pentapetalae</taxon>
        <taxon>rosids</taxon>
        <taxon>malvids</taxon>
        <taxon>Brassicales</taxon>
        <taxon>Brassicaceae</taxon>
        <taxon>Arabideae</taxon>
        <taxon>Arabis</taxon>
    </lineage>
</organism>
<dbReference type="Proteomes" id="UP000489600">
    <property type="component" value="Unassembled WGS sequence"/>
</dbReference>
<dbReference type="OrthoDB" id="5803581at2759"/>
<dbReference type="AlphaFoldDB" id="A0A565CH06"/>
<accession>A0A565CH06</accession>
<keyword evidence="2" id="KW-1185">Reference proteome</keyword>
<name>A0A565CH06_9BRAS</name>
<sequence>MEWREVKGLNGLSDSLNFISVANPNGGRRLTVWWVSYQKEGDGVLVSKIMIWCEISFERRSREELYGIMEWSKILYTLDRSETGGLISLYVFCHRDALILS</sequence>
<evidence type="ECO:0000313" key="1">
    <source>
        <dbReference type="EMBL" id="VVB13010.1"/>
    </source>
</evidence>
<gene>
    <name evidence="1" type="ORF">ANE_LOCUS23454</name>
</gene>
<dbReference type="EMBL" id="CABITT030000008">
    <property type="protein sequence ID" value="VVB13010.1"/>
    <property type="molecule type" value="Genomic_DNA"/>
</dbReference>
<reference evidence="1" key="1">
    <citation type="submission" date="2019-07" db="EMBL/GenBank/DDBJ databases">
        <authorList>
            <person name="Dittberner H."/>
        </authorList>
    </citation>
    <scope>NUCLEOTIDE SEQUENCE [LARGE SCALE GENOMIC DNA]</scope>
</reference>